<evidence type="ECO:0000313" key="3">
    <source>
        <dbReference type="EMBL" id="GMI29382.1"/>
    </source>
</evidence>
<dbReference type="InterPro" id="IPR011333">
    <property type="entry name" value="SKP1/BTB/POZ_sf"/>
</dbReference>
<feature type="region of interest" description="Disordered" evidence="1">
    <location>
        <begin position="1"/>
        <end position="26"/>
    </location>
</feature>
<feature type="domain" description="BTB" evidence="2">
    <location>
        <begin position="44"/>
        <end position="118"/>
    </location>
</feature>
<organism evidence="3 4">
    <name type="scientific">Tetraparma gracilis</name>
    <dbReference type="NCBI Taxonomy" id="2962635"/>
    <lineage>
        <taxon>Eukaryota</taxon>
        <taxon>Sar</taxon>
        <taxon>Stramenopiles</taxon>
        <taxon>Ochrophyta</taxon>
        <taxon>Bolidophyceae</taxon>
        <taxon>Parmales</taxon>
        <taxon>Triparmaceae</taxon>
        <taxon>Tetraparma</taxon>
    </lineage>
</organism>
<gene>
    <name evidence="3" type="ORF">TeGR_g9403</name>
</gene>
<evidence type="ECO:0000256" key="1">
    <source>
        <dbReference type="SAM" id="MobiDB-lite"/>
    </source>
</evidence>
<dbReference type="SMART" id="SM00225">
    <property type="entry name" value="BTB"/>
    <property type="match status" value="1"/>
</dbReference>
<dbReference type="InterPro" id="IPR000210">
    <property type="entry name" value="BTB/POZ_dom"/>
</dbReference>
<dbReference type="EMBL" id="BRYB01001599">
    <property type="protein sequence ID" value="GMI29382.1"/>
    <property type="molecule type" value="Genomic_DNA"/>
</dbReference>
<name>A0ABQ6MP67_9STRA</name>
<keyword evidence="4" id="KW-1185">Reference proteome</keyword>
<accession>A0ABQ6MP67</accession>
<dbReference type="CDD" id="cd18186">
    <property type="entry name" value="BTB_POZ_ZBTB_KLHL-like"/>
    <property type="match status" value="1"/>
</dbReference>
<dbReference type="PROSITE" id="PS50097">
    <property type="entry name" value="BTB"/>
    <property type="match status" value="1"/>
</dbReference>
<protein>
    <recommendedName>
        <fullName evidence="2">BTB domain-containing protein</fullName>
    </recommendedName>
</protein>
<dbReference type="SUPFAM" id="SSF54695">
    <property type="entry name" value="POZ domain"/>
    <property type="match status" value="1"/>
</dbReference>
<dbReference type="Gene3D" id="3.30.710.10">
    <property type="entry name" value="Potassium Channel Kv1.1, Chain A"/>
    <property type="match status" value="1"/>
</dbReference>
<proteinExistence type="predicted"/>
<reference evidence="3 4" key="1">
    <citation type="journal article" date="2023" name="Commun. Biol.">
        <title>Genome analysis of Parmales, the sister group of diatoms, reveals the evolutionary specialization of diatoms from phago-mixotrophs to photoautotrophs.</title>
        <authorList>
            <person name="Ban H."/>
            <person name="Sato S."/>
            <person name="Yoshikawa S."/>
            <person name="Yamada K."/>
            <person name="Nakamura Y."/>
            <person name="Ichinomiya M."/>
            <person name="Sato N."/>
            <person name="Blanc-Mathieu R."/>
            <person name="Endo H."/>
            <person name="Kuwata A."/>
            <person name="Ogata H."/>
        </authorList>
    </citation>
    <scope>NUCLEOTIDE SEQUENCE [LARGE SCALE GENOMIC DNA]</scope>
</reference>
<dbReference type="Proteomes" id="UP001165060">
    <property type="component" value="Unassembled WGS sequence"/>
</dbReference>
<evidence type="ECO:0000313" key="4">
    <source>
        <dbReference type="Proteomes" id="UP001165060"/>
    </source>
</evidence>
<evidence type="ECO:0000259" key="2">
    <source>
        <dbReference type="PROSITE" id="PS50097"/>
    </source>
</evidence>
<comment type="caution">
    <text evidence="3">The sequence shown here is derived from an EMBL/GenBank/DDBJ whole genome shotgun (WGS) entry which is preliminary data.</text>
</comment>
<sequence length="439" mass="48673">MAGTDESPLPEPPSFSFGSYGSRAAASPSTKKLSWRLPADESLSDWTLKVKNLDTNKVDTYHVHKATLCVGPRMCEFFKTMMMGNQARFREKAAACTEMELNGLAAAAFPAFLDFLYDPVGDIAIESSTACALFHLSDFLGCEEAFRAVGDFIERDIADMVGRGIYKSSVGCIYYMLHATAFQQDKLVEMAVECFADCMGMGYACAWGMTAKEMNEFGKLTADLMCALCTHPKFTRTGGNRADHVWSRAVGIFCRAQPEAVTLDFFAVVAKEGVIGTIADDEILFFLAQLDVLDKEESGKAKKRNRGEKGKPHATDFFRELCYATATKRLAIDNVPLRLLSVKEDQTWLQNTNEYLDFMDISELTWGAELAPATLIELLQRFARAAKKKDREMKTATVNVPPLPLTHGLTHFLHTVPNTTISLPCKPQSCTIKIKYTEA</sequence>
<dbReference type="Pfam" id="PF00651">
    <property type="entry name" value="BTB"/>
    <property type="match status" value="1"/>
</dbReference>